<protein>
    <submittedName>
        <fullName evidence="1">Uncharacterized protein</fullName>
    </submittedName>
</protein>
<feature type="non-terminal residue" evidence="1">
    <location>
        <position position="1"/>
    </location>
</feature>
<comment type="caution">
    <text evidence="1">The sequence shown here is derived from an EMBL/GenBank/DDBJ whole genome shotgun (WGS) entry which is preliminary data.</text>
</comment>
<evidence type="ECO:0000313" key="1">
    <source>
        <dbReference type="EMBL" id="GAG70651.1"/>
    </source>
</evidence>
<name>X1BF70_9ZZZZ</name>
<organism evidence="1">
    <name type="scientific">marine sediment metagenome</name>
    <dbReference type="NCBI Taxonomy" id="412755"/>
    <lineage>
        <taxon>unclassified sequences</taxon>
        <taxon>metagenomes</taxon>
        <taxon>ecological metagenomes</taxon>
    </lineage>
</organism>
<gene>
    <name evidence="1" type="ORF">S01H4_05350</name>
</gene>
<dbReference type="EMBL" id="BART01001541">
    <property type="protein sequence ID" value="GAG70651.1"/>
    <property type="molecule type" value="Genomic_DNA"/>
</dbReference>
<reference evidence="1" key="1">
    <citation type="journal article" date="2014" name="Front. Microbiol.">
        <title>High frequency of phylogenetically diverse reductive dehalogenase-homologous genes in deep subseafloor sedimentary metagenomes.</title>
        <authorList>
            <person name="Kawai M."/>
            <person name="Futagami T."/>
            <person name="Toyoda A."/>
            <person name="Takaki Y."/>
            <person name="Nishi S."/>
            <person name="Hori S."/>
            <person name="Arai W."/>
            <person name="Tsubouchi T."/>
            <person name="Morono Y."/>
            <person name="Uchiyama I."/>
            <person name="Ito T."/>
            <person name="Fujiyama A."/>
            <person name="Inagaki F."/>
            <person name="Takami H."/>
        </authorList>
    </citation>
    <scope>NUCLEOTIDE SEQUENCE</scope>
    <source>
        <strain evidence="1">Expedition CK06-06</strain>
    </source>
</reference>
<dbReference type="AlphaFoldDB" id="X1BF70"/>
<accession>X1BF70</accession>
<sequence length="169" mass="19586">WDITTAIWDATSVEEGYHTITIKAKDQEELFSQQIEVKVSQSEIMPLGELVPHFETYQGHLMNVQGRISFSLKSENNTSEKKGIIVTKDETGAAVILIGEYNALPLPAFECNDLITATVIPIKYLWKSIERKYKLMIALYTFRLPKRFIIWERLKPKGVYLLWLIKYDM</sequence>
<proteinExistence type="predicted"/>